<evidence type="ECO:0000313" key="3">
    <source>
        <dbReference type="EMBL" id="QAY60140.1"/>
    </source>
</evidence>
<dbReference type="EMBL" id="CP035494">
    <property type="protein sequence ID" value="QAY60140.1"/>
    <property type="molecule type" value="Genomic_DNA"/>
</dbReference>
<accession>A0A4P6ED22</accession>
<dbReference type="OrthoDB" id="4419580at2"/>
<dbReference type="InterPro" id="IPR036165">
    <property type="entry name" value="YefM-like_sf"/>
</dbReference>
<dbReference type="AlphaFoldDB" id="A0A4P6ED22"/>
<comment type="similarity">
    <text evidence="1 2">Belongs to the phD/YefM antitoxin family.</text>
</comment>
<reference evidence="3 4" key="1">
    <citation type="submission" date="2019-01" db="EMBL/GenBank/DDBJ databases">
        <title>Genome sequencing of strain DFW100M-13.</title>
        <authorList>
            <person name="Heo J."/>
            <person name="Kim S.-J."/>
            <person name="Kim J.-S."/>
            <person name="Hong S.-B."/>
            <person name="Kwon S.-W."/>
        </authorList>
    </citation>
    <scope>NUCLEOTIDE SEQUENCE [LARGE SCALE GENOMIC DNA]</scope>
    <source>
        <strain evidence="3 4">DFW100M-13</strain>
    </source>
</reference>
<protein>
    <recommendedName>
        <fullName evidence="2">Antitoxin</fullName>
    </recommendedName>
</protein>
<sequence length="116" mass="12933">MHSRRRPAALYVYVHYCTIRYMAVVSASTARQTLPHLLDRVGEGEEIEITRHGHVVAVIVNPTALAARRARRAWESADEIGELLEAARARPVRRAVLSAGRADQLVADVRRGRAAR</sequence>
<name>A0A4P6ED22_9MICO</name>
<dbReference type="NCBIfam" id="TIGR01552">
    <property type="entry name" value="phd_fam"/>
    <property type="match status" value="1"/>
</dbReference>
<dbReference type="PANTHER" id="PTHR35377:SF8">
    <property type="entry name" value="ANTITOXIN VAPB22"/>
    <property type="match status" value="1"/>
</dbReference>
<dbReference type="InterPro" id="IPR006442">
    <property type="entry name" value="Antitoxin_Phd/YefM"/>
</dbReference>
<dbReference type="KEGG" id="mprt:ET475_09150"/>
<organism evidence="3 4">
    <name type="scientific">Microbacterium protaetiae</name>
    <dbReference type="NCBI Taxonomy" id="2509458"/>
    <lineage>
        <taxon>Bacteria</taxon>
        <taxon>Bacillati</taxon>
        <taxon>Actinomycetota</taxon>
        <taxon>Actinomycetes</taxon>
        <taxon>Micrococcales</taxon>
        <taxon>Microbacteriaceae</taxon>
        <taxon>Microbacterium</taxon>
    </lineage>
</organism>
<evidence type="ECO:0000313" key="4">
    <source>
        <dbReference type="Proteomes" id="UP000293995"/>
    </source>
</evidence>
<comment type="function">
    <text evidence="2">Antitoxin component of a type II toxin-antitoxin (TA) system.</text>
</comment>
<dbReference type="PANTHER" id="PTHR35377">
    <property type="entry name" value="ANTITOXIN VAPB49-RELATED-RELATED"/>
    <property type="match status" value="1"/>
</dbReference>
<dbReference type="Gene3D" id="3.40.1620.10">
    <property type="entry name" value="YefM-like domain"/>
    <property type="match status" value="1"/>
</dbReference>
<gene>
    <name evidence="3" type="ORF">ET475_09150</name>
</gene>
<evidence type="ECO:0000256" key="2">
    <source>
        <dbReference type="RuleBase" id="RU362080"/>
    </source>
</evidence>
<dbReference type="Pfam" id="PF02604">
    <property type="entry name" value="PhdYeFM_antitox"/>
    <property type="match status" value="1"/>
</dbReference>
<dbReference type="Proteomes" id="UP000293995">
    <property type="component" value="Chromosome"/>
</dbReference>
<proteinExistence type="inferred from homology"/>
<dbReference type="InterPro" id="IPR051416">
    <property type="entry name" value="phD-YefM_TA_antitoxins"/>
</dbReference>
<keyword evidence="4" id="KW-1185">Reference proteome</keyword>
<dbReference type="SUPFAM" id="SSF143120">
    <property type="entry name" value="YefM-like"/>
    <property type="match status" value="1"/>
</dbReference>
<evidence type="ECO:0000256" key="1">
    <source>
        <dbReference type="ARBA" id="ARBA00009981"/>
    </source>
</evidence>